<dbReference type="Proteomes" id="UP000475325">
    <property type="component" value="Unassembled WGS sequence"/>
</dbReference>
<dbReference type="Gene3D" id="3.40.1810.10">
    <property type="entry name" value="Transcription factor, MADS-box"/>
    <property type="match status" value="1"/>
</dbReference>
<evidence type="ECO:0000313" key="9">
    <source>
        <dbReference type="Proteomes" id="UP000475325"/>
    </source>
</evidence>
<name>A0A7C8NJ23_ORBOL</name>
<dbReference type="SMART" id="SM00432">
    <property type="entry name" value="MADS"/>
    <property type="match status" value="1"/>
</dbReference>
<evidence type="ECO:0000256" key="4">
    <source>
        <dbReference type="ARBA" id="ARBA00023163"/>
    </source>
</evidence>
<dbReference type="GO" id="GO:0046983">
    <property type="term" value="F:protein dimerization activity"/>
    <property type="evidence" value="ECO:0007669"/>
    <property type="project" value="InterPro"/>
</dbReference>
<protein>
    <recommendedName>
        <fullName evidence="7">MADS-box domain-containing protein</fullName>
    </recommendedName>
</protein>
<dbReference type="AlphaFoldDB" id="A0A7C8NJ23"/>
<accession>A0A7C8NJ23</accession>
<evidence type="ECO:0000256" key="5">
    <source>
        <dbReference type="ARBA" id="ARBA00023242"/>
    </source>
</evidence>
<evidence type="ECO:0000256" key="3">
    <source>
        <dbReference type="ARBA" id="ARBA00023125"/>
    </source>
</evidence>
<dbReference type="EMBL" id="WIQW01000005">
    <property type="protein sequence ID" value="KAF3110515.1"/>
    <property type="molecule type" value="Genomic_DNA"/>
</dbReference>
<dbReference type="PROSITE" id="PS50066">
    <property type="entry name" value="MADS_BOX_2"/>
    <property type="match status" value="1"/>
</dbReference>
<keyword evidence="3" id="KW-0238">DNA-binding</keyword>
<dbReference type="InterPro" id="IPR002100">
    <property type="entry name" value="TF_MADSbox"/>
</dbReference>
<dbReference type="GO" id="GO:0003677">
    <property type="term" value="F:DNA binding"/>
    <property type="evidence" value="ECO:0007669"/>
    <property type="project" value="UniProtKB-KW"/>
</dbReference>
<keyword evidence="5" id="KW-0539">Nucleus</keyword>
<dbReference type="GO" id="GO:0005634">
    <property type="term" value="C:nucleus"/>
    <property type="evidence" value="ECO:0007669"/>
    <property type="project" value="UniProtKB-SubCell"/>
</dbReference>
<evidence type="ECO:0000256" key="2">
    <source>
        <dbReference type="ARBA" id="ARBA00023015"/>
    </source>
</evidence>
<evidence type="ECO:0000259" key="7">
    <source>
        <dbReference type="PROSITE" id="PS50066"/>
    </source>
</evidence>
<dbReference type="Pfam" id="PF00319">
    <property type="entry name" value="SRF-TF"/>
    <property type="match status" value="1"/>
</dbReference>
<dbReference type="GO" id="GO:0045944">
    <property type="term" value="P:positive regulation of transcription by RNA polymerase II"/>
    <property type="evidence" value="ECO:0007669"/>
    <property type="project" value="UniProtKB-ARBA"/>
</dbReference>
<feature type="region of interest" description="Disordered" evidence="6">
    <location>
        <begin position="97"/>
        <end position="141"/>
    </location>
</feature>
<dbReference type="InterPro" id="IPR036879">
    <property type="entry name" value="TF_MADSbox_sf"/>
</dbReference>
<organism evidence="8 9">
    <name type="scientific">Orbilia oligospora</name>
    <name type="common">Nematode-trapping fungus</name>
    <name type="synonym">Arthrobotrys oligospora</name>
    <dbReference type="NCBI Taxonomy" id="2813651"/>
    <lineage>
        <taxon>Eukaryota</taxon>
        <taxon>Fungi</taxon>
        <taxon>Dikarya</taxon>
        <taxon>Ascomycota</taxon>
        <taxon>Pezizomycotina</taxon>
        <taxon>Orbiliomycetes</taxon>
        <taxon>Orbiliales</taxon>
        <taxon>Orbiliaceae</taxon>
        <taxon>Orbilia</taxon>
    </lineage>
</organism>
<evidence type="ECO:0000256" key="6">
    <source>
        <dbReference type="SAM" id="MobiDB-lite"/>
    </source>
</evidence>
<feature type="domain" description="MADS-box" evidence="7">
    <location>
        <begin position="5"/>
        <end position="65"/>
    </location>
</feature>
<dbReference type="SUPFAM" id="SSF55455">
    <property type="entry name" value="SRF-like"/>
    <property type="match status" value="1"/>
</dbReference>
<keyword evidence="2" id="KW-0805">Transcription regulation</keyword>
<reference evidence="8 9" key="1">
    <citation type="submission" date="2019-06" db="EMBL/GenBank/DDBJ databases">
        <authorList>
            <person name="Palmer J.M."/>
        </authorList>
    </citation>
    <scope>NUCLEOTIDE SEQUENCE [LARGE SCALE GENOMIC DNA]</scope>
    <source>
        <strain evidence="8 9">TWF102</strain>
    </source>
</reference>
<sequence>MQPPLESSLVEIKERYDRATKVVQFRKRRNGLMKKARVLHALTGAAVAVFIEKDNRRFVFNTTESLDWVVNIQNTQPPPEFKGIQDFNCKTTATRTKKTKVLQNKASTRGKKNTPKIKPPPPLTLGLDNGASGLGTRDSRDNISRAEPKFLASNLVSAPTMSTSLRL</sequence>
<evidence type="ECO:0000256" key="1">
    <source>
        <dbReference type="ARBA" id="ARBA00004123"/>
    </source>
</evidence>
<proteinExistence type="predicted"/>
<evidence type="ECO:0000313" key="8">
    <source>
        <dbReference type="EMBL" id="KAF3110515.1"/>
    </source>
</evidence>
<gene>
    <name evidence="8" type="ORF">TWF102_008092</name>
</gene>
<keyword evidence="4" id="KW-0804">Transcription</keyword>
<comment type="subcellular location">
    <subcellularLocation>
        <location evidence="1">Nucleus</location>
    </subcellularLocation>
</comment>
<comment type="caution">
    <text evidence="8">The sequence shown here is derived from an EMBL/GenBank/DDBJ whole genome shotgun (WGS) entry which is preliminary data.</text>
</comment>